<protein>
    <recommendedName>
        <fullName evidence="2">FCP1 homology domain-containing protein</fullName>
    </recommendedName>
</protein>
<dbReference type="PROSITE" id="PS50969">
    <property type="entry name" value="FCP1"/>
    <property type="match status" value="1"/>
</dbReference>
<feature type="compositionally biased region" description="Polar residues" evidence="1">
    <location>
        <begin position="268"/>
        <end position="290"/>
    </location>
</feature>
<dbReference type="InterPro" id="IPR004274">
    <property type="entry name" value="FCP1_dom"/>
</dbReference>
<name>A0A7S3DK09_9EUKA</name>
<evidence type="ECO:0000259" key="2">
    <source>
        <dbReference type="PROSITE" id="PS50969"/>
    </source>
</evidence>
<feature type="domain" description="FCP1 homology" evidence="2">
    <location>
        <begin position="346"/>
        <end position="517"/>
    </location>
</feature>
<dbReference type="AlphaFoldDB" id="A0A7S3DK09"/>
<dbReference type="GO" id="GO:0016791">
    <property type="term" value="F:phosphatase activity"/>
    <property type="evidence" value="ECO:0007669"/>
    <property type="project" value="InterPro"/>
</dbReference>
<accession>A0A7S3DK09</accession>
<proteinExistence type="predicted"/>
<dbReference type="NCBIfam" id="TIGR02251">
    <property type="entry name" value="HIF-SF_euk"/>
    <property type="match status" value="1"/>
</dbReference>
<dbReference type="InterPro" id="IPR050365">
    <property type="entry name" value="TIM50"/>
</dbReference>
<dbReference type="InterPro" id="IPR011948">
    <property type="entry name" value="Dullard_phosphatase"/>
</dbReference>
<evidence type="ECO:0000256" key="1">
    <source>
        <dbReference type="SAM" id="MobiDB-lite"/>
    </source>
</evidence>
<dbReference type="FunFam" id="3.40.50.1000:FF:000093">
    <property type="entry name" value="NLI interacting factor-like phosphatase family protein"/>
    <property type="match status" value="1"/>
</dbReference>
<dbReference type="EMBL" id="HBIB01033949">
    <property type="protein sequence ID" value="CAE0259769.1"/>
    <property type="molecule type" value="Transcribed_RNA"/>
</dbReference>
<organism evidence="3">
    <name type="scientific">Palpitomonas bilix</name>
    <dbReference type="NCBI Taxonomy" id="652834"/>
    <lineage>
        <taxon>Eukaryota</taxon>
        <taxon>Eukaryota incertae sedis</taxon>
    </lineage>
</organism>
<reference evidence="3" key="1">
    <citation type="submission" date="2021-01" db="EMBL/GenBank/DDBJ databases">
        <authorList>
            <person name="Corre E."/>
            <person name="Pelletier E."/>
            <person name="Niang G."/>
            <person name="Scheremetjew M."/>
            <person name="Finn R."/>
            <person name="Kale V."/>
            <person name="Holt S."/>
            <person name="Cochrane G."/>
            <person name="Meng A."/>
            <person name="Brown T."/>
            <person name="Cohen L."/>
        </authorList>
    </citation>
    <scope>NUCLEOTIDE SEQUENCE</scope>
    <source>
        <strain evidence="3">NIES-2562</strain>
    </source>
</reference>
<sequence>MEEIDKSESEPAVVSGRPSPFICSQEHSSSNGGVHAREKSVEGDGGTNEGGERDDVKVAAGEGSSYLSDFLCPGLPFAPVERSCGALKSVVLDCADDLSCVCDNEEGEKDFSLSLHASSSSCDPEEMMKEQARLFFDPLVAFSDNTSLGAGPTFSAVTESVSMDPLAVFDTDVDFLGNRTRSNTRFPSFSMSLHGNVPFPPTSLPSSSTSSWTGVVSSVIDVEKEEGGWTSSSGDAIDVGPPATPSRKRDREGSGWAECEVEMKSISRENSSSDLYELRTSSGSEATSSVEGSDLSEKEEKEGDEPQESLTLCPVMSFGGSGLILERWTPPEYPACDPLLPEQASEHEGRITLVLDLDETLIHSTADKPFEYHYAVEIDSRIGDEELSASSEVPLWQSLYVKKRPHAEFFLEQVCKHFEVVIFTASLKHYADLVIDGLLPDGVEVHSRLYRESCTFHEGVYVKDLARLGRDVNRSIIVDNSPFSYRFQPENAIGVTSWFEDDSDKELLELLEHLLPMAESRKSVTDLIQPELPRVPNVVEAM</sequence>
<feature type="region of interest" description="Disordered" evidence="1">
    <location>
        <begin position="1"/>
        <end position="56"/>
    </location>
</feature>
<dbReference type="Pfam" id="PF03031">
    <property type="entry name" value="NIF"/>
    <property type="match status" value="1"/>
</dbReference>
<feature type="region of interest" description="Disordered" evidence="1">
    <location>
        <begin position="225"/>
        <end position="313"/>
    </location>
</feature>
<dbReference type="Gene3D" id="3.40.50.1000">
    <property type="entry name" value="HAD superfamily/HAD-like"/>
    <property type="match status" value="1"/>
</dbReference>
<dbReference type="InterPro" id="IPR023214">
    <property type="entry name" value="HAD_sf"/>
</dbReference>
<dbReference type="InterPro" id="IPR036412">
    <property type="entry name" value="HAD-like_sf"/>
</dbReference>
<gene>
    <name evidence="3" type="ORF">PBIL07802_LOCUS22041</name>
</gene>
<dbReference type="SMART" id="SM00577">
    <property type="entry name" value="CPDc"/>
    <property type="match status" value="1"/>
</dbReference>
<evidence type="ECO:0000313" key="3">
    <source>
        <dbReference type="EMBL" id="CAE0259769.1"/>
    </source>
</evidence>
<dbReference type="PANTHER" id="PTHR12210">
    <property type="entry name" value="DULLARD PROTEIN PHOSPHATASE"/>
    <property type="match status" value="1"/>
</dbReference>
<dbReference type="CDD" id="cd07521">
    <property type="entry name" value="HAD_FCP1-like"/>
    <property type="match status" value="1"/>
</dbReference>
<dbReference type="SUPFAM" id="SSF56784">
    <property type="entry name" value="HAD-like"/>
    <property type="match status" value="1"/>
</dbReference>